<evidence type="ECO:0000256" key="1">
    <source>
        <dbReference type="ARBA" id="ARBA00022723"/>
    </source>
</evidence>
<name>A0A168FU42_CORDF</name>
<dbReference type="InterPro" id="IPR052761">
    <property type="entry name" value="Fungal_Detox/Toxin_TFs"/>
</dbReference>
<evidence type="ECO:0000256" key="3">
    <source>
        <dbReference type="SAM" id="MobiDB-lite"/>
    </source>
</evidence>
<dbReference type="Pfam" id="PF00172">
    <property type="entry name" value="Zn_clus"/>
    <property type="match status" value="1"/>
</dbReference>
<proteinExistence type="predicted"/>
<dbReference type="CDD" id="cd00067">
    <property type="entry name" value="GAL4"/>
    <property type="match status" value="1"/>
</dbReference>
<dbReference type="PANTHER" id="PTHR47425:SF2">
    <property type="entry name" value="FARB-RELATED"/>
    <property type="match status" value="1"/>
</dbReference>
<dbReference type="AlphaFoldDB" id="A0A168FU42"/>
<dbReference type="Gene3D" id="4.10.240.10">
    <property type="entry name" value="Zn(2)-C6 fungal-type DNA-binding domain"/>
    <property type="match status" value="1"/>
</dbReference>
<protein>
    <submittedName>
        <fullName evidence="5">Fungal transcriptional regulatory protein</fullName>
    </submittedName>
</protein>
<accession>A0A168FU42</accession>
<keyword evidence="6" id="KW-1185">Reference proteome</keyword>
<dbReference type="InterPro" id="IPR036864">
    <property type="entry name" value="Zn2-C6_fun-type_DNA-bd_sf"/>
</dbReference>
<dbReference type="GO" id="GO:0006351">
    <property type="term" value="P:DNA-templated transcription"/>
    <property type="evidence" value="ECO:0007669"/>
    <property type="project" value="InterPro"/>
</dbReference>
<dbReference type="PROSITE" id="PS50048">
    <property type="entry name" value="ZN2_CY6_FUNGAL_2"/>
    <property type="match status" value="1"/>
</dbReference>
<dbReference type="InterPro" id="IPR007219">
    <property type="entry name" value="XnlR_reg_dom"/>
</dbReference>
<comment type="caution">
    <text evidence="5">The sequence shown here is derived from an EMBL/GenBank/DDBJ whole genome shotgun (WGS) entry which is preliminary data.</text>
</comment>
<dbReference type="PANTHER" id="PTHR47425">
    <property type="entry name" value="FARB-RELATED"/>
    <property type="match status" value="1"/>
</dbReference>
<dbReference type="OrthoDB" id="5121955at2759"/>
<feature type="domain" description="Zn(2)-C6 fungal-type" evidence="4">
    <location>
        <begin position="9"/>
        <end position="43"/>
    </location>
</feature>
<sequence length="578" mass="64644">MASATPTKACVPCRARKTKCDATTAGLPCSGCVSRNCAEKCVAATRKRRRRPGEPIENVGAPALARHCPDLNLTTETPRSQRLRLTSLAWDHSPASPSRQALTPDSIDKRQSQTQLHYYHILKEAVDDGALDNQNDKTGTPFDPNDDHQPWHGVPQLDDIDKEYLNKKKVFDLPPKRYLAVFITSYFTTLEPYAPIIDKGDFIHNFESGTCSLFLLYAILAASSLYVPHETIEECDFADRAEAQATFASRATLLYDFQVESNALDFLQGSLLITKVLLEHPTDKDFNYWFYNALRLATKLGLYSRLPAMEAPKLSDWRTERIPREYQDIVPPTTSQQKALFIAICKMAAIYGRILSSAAQDPAVDLQQLMQPLDVWRMSLATQLQLCDQSPNSNIHYLDLLRSVDAPKSNYAKQRLRSAMLELDGVTGKILANDLMKKIPISLMTTMPALLVLHLEAALDPSESDLVRSMSRISISQTMLALNQLREIPAIKKAIPLFELILSRKKLYGDGDAVVHMPKVAALCESQGRAAGVVQRPQLDAETDDALGESFDSFVEEFLEYDTLGEWSFAQVDFSRLV</sequence>
<feature type="region of interest" description="Disordered" evidence="3">
    <location>
        <begin position="130"/>
        <end position="150"/>
    </location>
</feature>
<dbReference type="Pfam" id="PF04082">
    <property type="entry name" value="Fungal_trans"/>
    <property type="match status" value="1"/>
</dbReference>
<evidence type="ECO:0000256" key="2">
    <source>
        <dbReference type="ARBA" id="ARBA00023242"/>
    </source>
</evidence>
<dbReference type="GO" id="GO:0008270">
    <property type="term" value="F:zinc ion binding"/>
    <property type="evidence" value="ECO:0007669"/>
    <property type="project" value="InterPro"/>
</dbReference>
<dbReference type="SMART" id="SM00066">
    <property type="entry name" value="GAL4"/>
    <property type="match status" value="1"/>
</dbReference>
<evidence type="ECO:0000259" key="4">
    <source>
        <dbReference type="PROSITE" id="PS50048"/>
    </source>
</evidence>
<dbReference type="CDD" id="cd12148">
    <property type="entry name" value="fungal_TF_MHR"/>
    <property type="match status" value="1"/>
</dbReference>
<dbReference type="Proteomes" id="UP000076881">
    <property type="component" value="Unassembled WGS sequence"/>
</dbReference>
<dbReference type="GO" id="GO:0003677">
    <property type="term" value="F:DNA binding"/>
    <property type="evidence" value="ECO:0007669"/>
    <property type="project" value="InterPro"/>
</dbReference>
<dbReference type="InterPro" id="IPR001138">
    <property type="entry name" value="Zn2Cys6_DnaBD"/>
</dbReference>
<keyword evidence="2" id="KW-0539">Nucleus</keyword>
<keyword evidence="1" id="KW-0479">Metal-binding</keyword>
<evidence type="ECO:0000313" key="6">
    <source>
        <dbReference type="Proteomes" id="UP000076881"/>
    </source>
</evidence>
<dbReference type="GO" id="GO:0000981">
    <property type="term" value="F:DNA-binding transcription factor activity, RNA polymerase II-specific"/>
    <property type="evidence" value="ECO:0007669"/>
    <property type="project" value="InterPro"/>
</dbReference>
<dbReference type="SUPFAM" id="SSF57701">
    <property type="entry name" value="Zn2/Cys6 DNA-binding domain"/>
    <property type="match status" value="1"/>
</dbReference>
<dbReference type="PROSITE" id="PS00463">
    <property type="entry name" value="ZN2_CY6_FUNGAL_1"/>
    <property type="match status" value="1"/>
</dbReference>
<gene>
    <name evidence="5" type="ORF">LEL_07608</name>
</gene>
<evidence type="ECO:0000313" key="5">
    <source>
        <dbReference type="EMBL" id="OAA75620.1"/>
    </source>
</evidence>
<dbReference type="EMBL" id="AZHF01000005">
    <property type="protein sequence ID" value="OAA75620.1"/>
    <property type="molecule type" value="Genomic_DNA"/>
</dbReference>
<organism evidence="5 6">
    <name type="scientific">Akanthomyces lecanii RCEF 1005</name>
    <dbReference type="NCBI Taxonomy" id="1081108"/>
    <lineage>
        <taxon>Eukaryota</taxon>
        <taxon>Fungi</taxon>
        <taxon>Dikarya</taxon>
        <taxon>Ascomycota</taxon>
        <taxon>Pezizomycotina</taxon>
        <taxon>Sordariomycetes</taxon>
        <taxon>Hypocreomycetidae</taxon>
        <taxon>Hypocreales</taxon>
        <taxon>Cordycipitaceae</taxon>
        <taxon>Akanthomyces</taxon>
        <taxon>Cordyceps confragosa</taxon>
    </lineage>
</organism>
<reference evidence="5 6" key="1">
    <citation type="journal article" date="2016" name="Genome Biol. Evol.">
        <title>Divergent and convergent evolution of fungal pathogenicity.</title>
        <authorList>
            <person name="Shang Y."/>
            <person name="Xiao G."/>
            <person name="Zheng P."/>
            <person name="Cen K."/>
            <person name="Zhan S."/>
            <person name="Wang C."/>
        </authorList>
    </citation>
    <scope>NUCLEOTIDE SEQUENCE [LARGE SCALE GENOMIC DNA]</scope>
    <source>
        <strain evidence="5 6">RCEF 1005</strain>
    </source>
</reference>